<evidence type="ECO:0000313" key="1">
    <source>
        <dbReference type="EMBL" id="KAF9651680.1"/>
    </source>
</evidence>
<gene>
    <name evidence="1" type="ORF">BDM02DRAFT_3110107</name>
</gene>
<accession>A0ACB6ZPC5</accession>
<dbReference type="EMBL" id="MU117973">
    <property type="protein sequence ID" value="KAF9651680.1"/>
    <property type="molecule type" value="Genomic_DNA"/>
</dbReference>
<reference evidence="1" key="1">
    <citation type="submission" date="2019-10" db="EMBL/GenBank/DDBJ databases">
        <authorList>
            <consortium name="DOE Joint Genome Institute"/>
            <person name="Kuo A."/>
            <person name="Miyauchi S."/>
            <person name="Kiss E."/>
            <person name="Drula E."/>
            <person name="Kohler A."/>
            <person name="Sanchez-Garcia M."/>
            <person name="Andreopoulos B."/>
            <person name="Barry K.W."/>
            <person name="Bonito G."/>
            <person name="Buee M."/>
            <person name="Carver A."/>
            <person name="Chen C."/>
            <person name="Cichocki N."/>
            <person name="Clum A."/>
            <person name="Culley D."/>
            <person name="Crous P.W."/>
            <person name="Fauchery L."/>
            <person name="Girlanda M."/>
            <person name="Hayes R."/>
            <person name="Keri Z."/>
            <person name="Labutti K."/>
            <person name="Lipzen A."/>
            <person name="Lombard V."/>
            <person name="Magnuson J."/>
            <person name="Maillard F."/>
            <person name="Morin E."/>
            <person name="Murat C."/>
            <person name="Nolan M."/>
            <person name="Ohm R."/>
            <person name="Pangilinan J."/>
            <person name="Pereira M."/>
            <person name="Perotto S."/>
            <person name="Peter M."/>
            <person name="Riley R."/>
            <person name="Sitrit Y."/>
            <person name="Stielow B."/>
            <person name="Szollosi G."/>
            <person name="Zifcakova L."/>
            <person name="Stursova M."/>
            <person name="Spatafora J.W."/>
            <person name="Tedersoo L."/>
            <person name="Vaario L.-M."/>
            <person name="Yamada A."/>
            <person name="Yan M."/>
            <person name="Wang P."/>
            <person name="Xu J."/>
            <person name="Bruns T."/>
            <person name="Baldrian P."/>
            <person name="Vilgalys R."/>
            <person name="Henrissat B."/>
            <person name="Grigoriev I.V."/>
            <person name="Hibbett D."/>
            <person name="Nagy L.G."/>
            <person name="Martin F.M."/>
        </authorList>
    </citation>
    <scope>NUCLEOTIDE SEQUENCE</scope>
    <source>
        <strain evidence="1">P2</strain>
    </source>
</reference>
<name>A0ACB6ZPC5_THEGA</name>
<dbReference type="Proteomes" id="UP000886501">
    <property type="component" value="Unassembled WGS sequence"/>
</dbReference>
<sequence length="322" mass="37005">MPLNNQWPPTPPQISPSSSSDTVHDAPWSKEELIAYASGPGRRDENRLIRTFCLTADRTLMHFMIAITPVEGKQNHYAFSLSYKAGGVHRSICEPVTLKLTFDPRQLTFNVFLFPPKHSLPKKCLYSLRVWLRHQSVDQRIFADDALWVGTNPDFAAIPDAILATTWHQASDRQFYKCLVGRAEVNFIFSWECLKETVYALTLEYEAGGVGKALIENLIVRLDFPPHELSCYIYTIPLLSKPAGATHRLRVWLRSPSPFNAEEDLYPSYTYQRIWSTDEFRVGGFLDFHDIDPRRVILATPVERPPLRIRTTEFHKSGRVER</sequence>
<protein>
    <submittedName>
        <fullName evidence="1">Uncharacterized protein</fullName>
    </submittedName>
</protein>
<evidence type="ECO:0000313" key="2">
    <source>
        <dbReference type="Proteomes" id="UP000886501"/>
    </source>
</evidence>
<keyword evidence="2" id="KW-1185">Reference proteome</keyword>
<comment type="caution">
    <text evidence="1">The sequence shown here is derived from an EMBL/GenBank/DDBJ whole genome shotgun (WGS) entry which is preliminary data.</text>
</comment>
<organism evidence="1 2">
    <name type="scientific">Thelephora ganbajun</name>
    <name type="common">Ganba fungus</name>
    <dbReference type="NCBI Taxonomy" id="370292"/>
    <lineage>
        <taxon>Eukaryota</taxon>
        <taxon>Fungi</taxon>
        <taxon>Dikarya</taxon>
        <taxon>Basidiomycota</taxon>
        <taxon>Agaricomycotina</taxon>
        <taxon>Agaricomycetes</taxon>
        <taxon>Thelephorales</taxon>
        <taxon>Thelephoraceae</taxon>
        <taxon>Thelephora</taxon>
    </lineage>
</organism>
<reference evidence="1" key="2">
    <citation type="journal article" date="2020" name="Nat. Commun.">
        <title>Large-scale genome sequencing of mycorrhizal fungi provides insights into the early evolution of symbiotic traits.</title>
        <authorList>
            <person name="Miyauchi S."/>
            <person name="Kiss E."/>
            <person name="Kuo A."/>
            <person name="Drula E."/>
            <person name="Kohler A."/>
            <person name="Sanchez-Garcia M."/>
            <person name="Morin E."/>
            <person name="Andreopoulos B."/>
            <person name="Barry K.W."/>
            <person name="Bonito G."/>
            <person name="Buee M."/>
            <person name="Carver A."/>
            <person name="Chen C."/>
            <person name="Cichocki N."/>
            <person name="Clum A."/>
            <person name="Culley D."/>
            <person name="Crous P.W."/>
            <person name="Fauchery L."/>
            <person name="Girlanda M."/>
            <person name="Hayes R.D."/>
            <person name="Keri Z."/>
            <person name="LaButti K."/>
            <person name="Lipzen A."/>
            <person name="Lombard V."/>
            <person name="Magnuson J."/>
            <person name="Maillard F."/>
            <person name="Murat C."/>
            <person name="Nolan M."/>
            <person name="Ohm R.A."/>
            <person name="Pangilinan J."/>
            <person name="Pereira M.F."/>
            <person name="Perotto S."/>
            <person name="Peter M."/>
            <person name="Pfister S."/>
            <person name="Riley R."/>
            <person name="Sitrit Y."/>
            <person name="Stielow J.B."/>
            <person name="Szollosi G."/>
            <person name="Zifcakova L."/>
            <person name="Stursova M."/>
            <person name="Spatafora J.W."/>
            <person name="Tedersoo L."/>
            <person name="Vaario L.M."/>
            <person name="Yamada A."/>
            <person name="Yan M."/>
            <person name="Wang P."/>
            <person name="Xu J."/>
            <person name="Bruns T."/>
            <person name="Baldrian P."/>
            <person name="Vilgalys R."/>
            <person name="Dunand C."/>
            <person name="Henrissat B."/>
            <person name="Grigoriev I.V."/>
            <person name="Hibbett D."/>
            <person name="Nagy L.G."/>
            <person name="Martin F.M."/>
        </authorList>
    </citation>
    <scope>NUCLEOTIDE SEQUENCE</scope>
    <source>
        <strain evidence="1">P2</strain>
    </source>
</reference>
<proteinExistence type="predicted"/>